<keyword evidence="1" id="KW-0472">Membrane</keyword>
<sequence>MLVRKVPFNSARKWVSGRTMWVMPWLLINSFSMVLIFICACVYSIGLHLTCSDTNEEKNSCSAISTAYKSTIVAEVRLFTWHFAAILELSATDIVILLLGQVTSLPESGIPAHLSSGTPLSKLPHHANVRILSLDILNASVLLHDGSLVTPGIQPTTQQRRK</sequence>
<evidence type="ECO:0000313" key="3">
    <source>
        <dbReference type="Proteomes" id="UP000887159"/>
    </source>
</evidence>
<protein>
    <submittedName>
        <fullName evidence="2">Uncharacterized protein</fullName>
    </submittedName>
</protein>
<accession>A0A8X6T900</accession>
<organism evidence="2 3">
    <name type="scientific">Trichonephila clavipes</name>
    <name type="common">Golden silk orbweaver</name>
    <name type="synonym">Nephila clavipes</name>
    <dbReference type="NCBI Taxonomy" id="2585209"/>
    <lineage>
        <taxon>Eukaryota</taxon>
        <taxon>Metazoa</taxon>
        <taxon>Ecdysozoa</taxon>
        <taxon>Arthropoda</taxon>
        <taxon>Chelicerata</taxon>
        <taxon>Arachnida</taxon>
        <taxon>Araneae</taxon>
        <taxon>Araneomorphae</taxon>
        <taxon>Entelegynae</taxon>
        <taxon>Araneoidea</taxon>
        <taxon>Nephilidae</taxon>
        <taxon>Trichonephila</taxon>
    </lineage>
</organism>
<dbReference type="Proteomes" id="UP000887159">
    <property type="component" value="Unassembled WGS sequence"/>
</dbReference>
<comment type="caution">
    <text evidence="2">The sequence shown here is derived from an EMBL/GenBank/DDBJ whole genome shotgun (WGS) entry which is preliminary data.</text>
</comment>
<feature type="transmembrane region" description="Helical" evidence="1">
    <location>
        <begin position="21"/>
        <end position="45"/>
    </location>
</feature>
<gene>
    <name evidence="2" type="ORF">TNCV_3295021</name>
</gene>
<keyword evidence="1" id="KW-0812">Transmembrane</keyword>
<keyword evidence="3" id="KW-1185">Reference proteome</keyword>
<name>A0A8X6T900_TRICX</name>
<dbReference type="EMBL" id="BMAU01021359">
    <property type="protein sequence ID" value="GFY21858.1"/>
    <property type="molecule type" value="Genomic_DNA"/>
</dbReference>
<proteinExistence type="predicted"/>
<reference evidence="2" key="1">
    <citation type="submission" date="2020-08" db="EMBL/GenBank/DDBJ databases">
        <title>Multicomponent nature underlies the extraordinary mechanical properties of spider dragline silk.</title>
        <authorList>
            <person name="Kono N."/>
            <person name="Nakamura H."/>
            <person name="Mori M."/>
            <person name="Yoshida Y."/>
            <person name="Ohtoshi R."/>
            <person name="Malay A.D."/>
            <person name="Moran D.A.P."/>
            <person name="Tomita M."/>
            <person name="Numata K."/>
            <person name="Arakawa K."/>
        </authorList>
    </citation>
    <scope>NUCLEOTIDE SEQUENCE</scope>
</reference>
<dbReference type="AlphaFoldDB" id="A0A8X6T900"/>
<evidence type="ECO:0000313" key="2">
    <source>
        <dbReference type="EMBL" id="GFY21858.1"/>
    </source>
</evidence>
<evidence type="ECO:0000256" key="1">
    <source>
        <dbReference type="SAM" id="Phobius"/>
    </source>
</evidence>
<keyword evidence="1" id="KW-1133">Transmembrane helix</keyword>